<dbReference type="EMBL" id="RCHS01003203">
    <property type="protein sequence ID" value="RMX43400.1"/>
    <property type="molecule type" value="Genomic_DNA"/>
</dbReference>
<comment type="caution">
    <text evidence="1">The sequence shown here is derived from an EMBL/GenBank/DDBJ whole genome shotgun (WGS) entry which is preliminary data.</text>
</comment>
<proteinExistence type="predicted"/>
<sequence length="256" mass="29732">MSVDLEIHCCKFYNQDIQVQHTYFLVIPRDDTISIEVQLDQSAEINEETIKPWSNQPWYHHCVVEKYHMTEPKNKLPMSKKNPFKRLWTKCHNTIRDEVLREELGVDLMDGTFSLLSCTSNLRLDRGQLLEVHAVSLSSSLPSSHRDKPLLTVHCFSSTVFRIIPGITSQACWNLHDTDFEWCDQSMKHIQLTFPQILEQSPSYCWLSAQNVAQSWKAKVWNHWMLDGCTSTEALQSESNSENNESLVSYYFEVSA</sequence>
<gene>
    <name evidence="1" type="ORF">pdam_00022686</name>
</gene>
<name>A0A3M6TPU4_POCDA</name>
<protein>
    <submittedName>
        <fullName evidence="1">Uncharacterized protein</fullName>
    </submittedName>
</protein>
<evidence type="ECO:0000313" key="1">
    <source>
        <dbReference type="EMBL" id="RMX43400.1"/>
    </source>
</evidence>
<accession>A0A3M6TPU4</accession>
<keyword evidence="2" id="KW-1185">Reference proteome</keyword>
<evidence type="ECO:0000313" key="2">
    <source>
        <dbReference type="Proteomes" id="UP000275408"/>
    </source>
</evidence>
<organism evidence="1 2">
    <name type="scientific">Pocillopora damicornis</name>
    <name type="common">Cauliflower coral</name>
    <name type="synonym">Millepora damicornis</name>
    <dbReference type="NCBI Taxonomy" id="46731"/>
    <lineage>
        <taxon>Eukaryota</taxon>
        <taxon>Metazoa</taxon>
        <taxon>Cnidaria</taxon>
        <taxon>Anthozoa</taxon>
        <taxon>Hexacorallia</taxon>
        <taxon>Scleractinia</taxon>
        <taxon>Astrocoeniina</taxon>
        <taxon>Pocilloporidae</taxon>
        <taxon>Pocillopora</taxon>
    </lineage>
</organism>
<dbReference type="Proteomes" id="UP000275408">
    <property type="component" value="Unassembled WGS sequence"/>
</dbReference>
<dbReference type="AlphaFoldDB" id="A0A3M6TPU4"/>
<reference evidence="1 2" key="1">
    <citation type="journal article" date="2018" name="Sci. Rep.">
        <title>Comparative analysis of the Pocillopora damicornis genome highlights role of immune system in coral evolution.</title>
        <authorList>
            <person name="Cunning R."/>
            <person name="Bay R.A."/>
            <person name="Gillette P."/>
            <person name="Baker A.C."/>
            <person name="Traylor-Knowles N."/>
        </authorList>
    </citation>
    <scope>NUCLEOTIDE SEQUENCE [LARGE SCALE GENOMIC DNA]</scope>
    <source>
        <strain evidence="1">RSMAS</strain>
        <tissue evidence="1">Whole animal</tissue>
    </source>
</reference>